<proteinExistence type="predicted"/>
<name>L1L7B7_9ACTN</name>
<gene>
    <name evidence="2" type="ORF">STRIP9103_09331</name>
</gene>
<keyword evidence="3" id="KW-1185">Reference proteome</keyword>
<sequence>MVRYGRVSGYGRVGLSTALFVELRAAHGDDHYDGADEHLQAGAGDSVEPPQQNGGQQHDAADDAHVRPVGREIDGGVVRAGIERLPTAVVDACQNSAGGPLPTAKQLAAAEDRLARLVQQVWTREAALRRLADPRPRQNGAVSPLPGCGSHSAGDCPGTRRAFLREAHRLGSSDRWAGLPVPSGAKTLKQAAHSGAPARRERY</sequence>
<dbReference type="AlphaFoldDB" id="L1L7B7"/>
<dbReference type="Proteomes" id="UP000010411">
    <property type="component" value="Unassembled WGS sequence"/>
</dbReference>
<feature type="region of interest" description="Disordered" evidence="1">
    <location>
        <begin position="31"/>
        <end position="65"/>
    </location>
</feature>
<evidence type="ECO:0000313" key="3">
    <source>
        <dbReference type="Proteomes" id="UP000010411"/>
    </source>
</evidence>
<feature type="region of interest" description="Disordered" evidence="1">
    <location>
        <begin position="133"/>
        <end position="154"/>
    </location>
</feature>
<protein>
    <submittedName>
        <fullName evidence="2">Uncharacterized protein</fullName>
    </submittedName>
</protein>
<dbReference type="EMBL" id="AEJC01000064">
    <property type="protein sequence ID" value="EKX68595.1"/>
    <property type="molecule type" value="Genomic_DNA"/>
</dbReference>
<accession>L1L7B7</accession>
<evidence type="ECO:0000313" key="2">
    <source>
        <dbReference type="EMBL" id="EKX68595.1"/>
    </source>
</evidence>
<comment type="caution">
    <text evidence="2">The sequence shown here is derived from an EMBL/GenBank/DDBJ whole genome shotgun (WGS) entry which is preliminary data.</text>
</comment>
<evidence type="ECO:0000256" key="1">
    <source>
        <dbReference type="SAM" id="MobiDB-lite"/>
    </source>
</evidence>
<organism evidence="2 3">
    <name type="scientific">Streptomyces ipomoeae 91-03</name>
    <dbReference type="NCBI Taxonomy" id="698759"/>
    <lineage>
        <taxon>Bacteria</taxon>
        <taxon>Bacillati</taxon>
        <taxon>Actinomycetota</taxon>
        <taxon>Actinomycetes</taxon>
        <taxon>Kitasatosporales</taxon>
        <taxon>Streptomycetaceae</taxon>
        <taxon>Streptomyces</taxon>
    </lineage>
</organism>
<feature type="region of interest" description="Disordered" evidence="1">
    <location>
        <begin position="174"/>
        <end position="203"/>
    </location>
</feature>
<reference evidence="2 3" key="1">
    <citation type="submission" date="2012-11" db="EMBL/GenBank/DDBJ databases">
        <authorList>
            <person name="Huguet-Tapia J.C."/>
            <person name="Durkin A.S."/>
            <person name="Pettis G.S."/>
            <person name="Badger J.H."/>
        </authorList>
    </citation>
    <scope>NUCLEOTIDE SEQUENCE [LARGE SCALE GENOMIC DNA]</scope>
    <source>
        <strain evidence="2 3">91-03</strain>
    </source>
</reference>